<sequence length="42" mass="4665">TAKGYLRNHKKAKCHGRQGTHVAVAKLTNKDTVSLREIDVYG</sequence>
<dbReference type="Proteomes" id="UP001151699">
    <property type="component" value="Chromosome X"/>
</dbReference>
<comment type="caution">
    <text evidence="1">The sequence shown here is derived from an EMBL/GenBank/DDBJ whole genome shotgun (WGS) entry which is preliminary data.</text>
</comment>
<protein>
    <submittedName>
        <fullName evidence="1">Uncharacterized protein</fullName>
    </submittedName>
</protein>
<gene>
    <name evidence="1" type="ORF">Bhyg_13056</name>
</gene>
<organism evidence="1 2">
    <name type="scientific">Pseudolycoriella hygida</name>
    <dbReference type="NCBI Taxonomy" id="35572"/>
    <lineage>
        <taxon>Eukaryota</taxon>
        <taxon>Metazoa</taxon>
        <taxon>Ecdysozoa</taxon>
        <taxon>Arthropoda</taxon>
        <taxon>Hexapoda</taxon>
        <taxon>Insecta</taxon>
        <taxon>Pterygota</taxon>
        <taxon>Neoptera</taxon>
        <taxon>Endopterygota</taxon>
        <taxon>Diptera</taxon>
        <taxon>Nematocera</taxon>
        <taxon>Sciaroidea</taxon>
        <taxon>Sciaridae</taxon>
        <taxon>Pseudolycoriella</taxon>
    </lineage>
</organism>
<keyword evidence="2" id="KW-1185">Reference proteome</keyword>
<name>A0A9Q0S1F5_9DIPT</name>
<evidence type="ECO:0000313" key="2">
    <source>
        <dbReference type="Proteomes" id="UP001151699"/>
    </source>
</evidence>
<proteinExistence type="predicted"/>
<dbReference type="AlphaFoldDB" id="A0A9Q0S1F5"/>
<dbReference type="EMBL" id="WJQU01000003">
    <property type="protein sequence ID" value="KAJ6640306.1"/>
    <property type="molecule type" value="Genomic_DNA"/>
</dbReference>
<accession>A0A9Q0S1F5</accession>
<reference evidence="1" key="1">
    <citation type="submission" date="2022-07" db="EMBL/GenBank/DDBJ databases">
        <authorList>
            <person name="Trinca V."/>
            <person name="Uliana J.V.C."/>
            <person name="Torres T.T."/>
            <person name="Ward R.J."/>
            <person name="Monesi N."/>
        </authorList>
    </citation>
    <scope>NUCLEOTIDE SEQUENCE</scope>
    <source>
        <strain evidence="1">HSMRA1968</strain>
        <tissue evidence="1">Whole embryos</tissue>
    </source>
</reference>
<feature type="non-terminal residue" evidence="1">
    <location>
        <position position="42"/>
    </location>
</feature>
<evidence type="ECO:0000313" key="1">
    <source>
        <dbReference type="EMBL" id="KAJ6640306.1"/>
    </source>
</evidence>